<dbReference type="EMBL" id="GBRH01261684">
    <property type="protein sequence ID" value="JAD36211.1"/>
    <property type="molecule type" value="Transcribed_RNA"/>
</dbReference>
<dbReference type="AlphaFoldDB" id="A0A0A8ZBM4"/>
<sequence length="22" mass="2664">MTTWTDGIKATFKWKDKDYISK</sequence>
<reference evidence="1" key="2">
    <citation type="journal article" date="2015" name="Data Brief">
        <title>Shoot transcriptome of the giant reed, Arundo donax.</title>
        <authorList>
            <person name="Barrero R.A."/>
            <person name="Guerrero F.D."/>
            <person name="Moolhuijzen P."/>
            <person name="Goolsby J.A."/>
            <person name="Tidwell J."/>
            <person name="Bellgard S.E."/>
            <person name="Bellgard M.I."/>
        </authorList>
    </citation>
    <scope>NUCLEOTIDE SEQUENCE</scope>
    <source>
        <tissue evidence="1">Shoot tissue taken approximately 20 cm above the soil surface</tissue>
    </source>
</reference>
<organism evidence="1">
    <name type="scientific">Arundo donax</name>
    <name type="common">Giant reed</name>
    <name type="synonym">Donax arundinaceus</name>
    <dbReference type="NCBI Taxonomy" id="35708"/>
    <lineage>
        <taxon>Eukaryota</taxon>
        <taxon>Viridiplantae</taxon>
        <taxon>Streptophyta</taxon>
        <taxon>Embryophyta</taxon>
        <taxon>Tracheophyta</taxon>
        <taxon>Spermatophyta</taxon>
        <taxon>Magnoliopsida</taxon>
        <taxon>Liliopsida</taxon>
        <taxon>Poales</taxon>
        <taxon>Poaceae</taxon>
        <taxon>PACMAD clade</taxon>
        <taxon>Arundinoideae</taxon>
        <taxon>Arundineae</taxon>
        <taxon>Arundo</taxon>
    </lineage>
</organism>
<accession>A0A0A8ZBM4</accession>
<reference evidence="1" key="1">
    <citation type="submission" date="2014-09" db="EMBL/GenBank/DDBJ databases">
        <authorList>
            <person name="Magalhaes I.L.F."/>
            <person name="Oliveira U."/>
            <person name="Santos F.R."/>
            <person name="Vidigal T.H.D.A."/>
            <person name="Brescovit A.D."/>
            <person name="Santos A.J."/>
        </authorList>
    </citation>
    <scope>NUCLEOTIDE SEQUENCE</scope>
    <source>
        <tissue evidence="1">Shoot tissue taken approximately 20 cm above the soil surface</tissue>
    </source>
</reference>
<protein>
    <submittedName>
        <fullName evidence="1">Uncharacterized protein</fullName>
    </submittedName>
</protein>
<name>A0A0A8ZBM4_ARUDO</name>
<proteinExistence type="predicted"/>
<evidence type="ECO:0000313" key="1">
    <source>
        <dbReference type="EMBL" id="JAD36211.1"/>
    </source>
</evidence>